<evidence type="ECO:0000256" key="7">
    <source>
        <dbReference type="ARBA" id="ARBA00047851"/>
    </source>
</evidence>
<dbReference type="InterPro" id="IPR022998">
    <property type="entry name" value="ThiamineP_synth_TenI"/>
</dbReference>
<evidence type="ECO:0000256" key="10">
    <source>
        <dbReference type="RuleBase" id="RU003826"/>
    </source>
</evidence>
<dbReference type="AlphaFoldDB" id="A0A345Y4U7"/>
<dbReference type="NCBIfam" id="TIGR00693">
    <property type="entry name" value="thiE"/>
    <property type="match status" value="1"/>
</dbReference>
<dbReference type="SUPFAM" id="SSF51391">
    <property type="entry name" value="Thiamin phosphate synthase"/>
    <property type="match status" value="1"/>
</dbReference>
<dbReference type="HAMAP" id="MF_00097">
    <property type="entry name" value="TMP_synthase"/>
    <property type="match status" value="1"/>
</dbReference>
<evidence type="ECO:0000313" key="13">
    <source>
        <dbReference type="EMBL" id="AXK38949.1"/>
    </source>
</evidence>
<dbReference type="GO" id="GO:0005737">
    <property type="term" value="C:cytoplasm"/>
    <property type="evidence" value="ECO:0007669"/>
    <property type="project" value="TreeGrafter"/>
</dbReference>
<evidence type="ECO:0000256" key="9">
    <source>
        <dbReference type="HAMAP-Rule" id="MF_00097"/>
    </source>
</evidence>
<evidence type="ECO:0000256" key="4">
    <source>
        <dbReference type="ARBA" id="ARBA00022842"/>
    </source>
</evidence>
<feature type="binding site" evidence="9">
    <location>
        <begin position="184"/>
        <end position="185"/>
    </location>
    <ligand>
        <name>2-[(2R,5Z)-2-carboxy-4-methylthiazol-5(2H)-ylidene]ethyl phosphate</name>
        <dbReference type="ChEBI" id="CHEBI:62899"/>
    </ligand>
</feature>
<keyword evidence="5 9" id="KW-0784">Thiamine biosynthesis</keyword>
<evidence type="ECO:0000256" key="1">
    <source>
        <dbReference type="ARBA" id="ARBA00005165"/>
    </source>
</evidence>
<keyword evidence="3 9" id="KW-0479">Metal-binding</keyword>
<dbReference type="GO" id="GO:0009229">
    <property type="term" value="P:thiamine diphosphate biosynthetic process"/>
    <property type="evidence" value="ECO:0007669"/>
    <property type="project" value="UniProtKB-UniRule"/>
</dbReference>
<dbReference type="UniPathway" id="UPA00060">
    <property type="reaction ID" value="UER00141"/>
</dbReference>
<dbReference type="PANTHER" id="PTHR20857">
    <property type="entry name" value="THIAMINE-PHOSPHATE PYROPHOSPHORYLASE"/>
    <property type="match status" value="1"/>
</dbReference>
<dbReference type="GO" id="GO:0009228">
    <property type="term" value="P:thiamine biosynthetic process"/>
    <property type="evidence" value="ECO:0007669"/>
    <property type="project" value="UniProtKB-KW"/>
</dbReference>
<feature type="binding site" evidence="9">
    <location>
        <begin position="37"/>
        <end position="41"/>
    </location>
    <ligand>
        <name>4-amino-2-methyl-5-(diphosphooxymethyl)pyrimidine</name>
        <dbReference type="ChEBI" id="CHEBI:57841"/>
    </ligand>
</feature>
<comment type="catalytic activity">
    <reaction evidence="6 9 10">
        <text>4-methyl-5-(2-phosphooxyethyl)-thiazole + 4-amino-2-methyl-5-(diphosphooxymethyl)pyrimidine + H(+) = thiamine phosphate + diphosphate</text>
        <dbReference type="Rhea" id="RHEA:22328"/>
        <dbReference type="ChEBI" id="CHEBI:15378"/>
        <dbReference type="ChEBI" id="CHEBI:33019"/>
        <dbReference type="ChEBI" id="CHEBI:37575"/>
        <dbReference type="ChEBI" id="CHEBI:57841"/>
        <dbReference type="ChEBI" id="CHEBI:58296"/>
        <dbReference type="EC" id="2.5.1.3"/>
    </reaction>
</comment>
<comment type="function">
    <text evidence="9">Condenses 4-methyl-5-(beta-hydroxyethyl)thiazole monophosphate (THZ-P) and 2-methyl-4-amino-5-hydroxymethyl pyrimidine pyrophosphate (HMP-PP) to form thiamine monophosphate (TMP).</text>
</comment>
<comment type="catalytic activity">
    <reaction evidence="7 9 10">
        <text>2-(2-carboxy-4-methylthiazol-5-yl)ethyl phosphate + 4-amino-2-methyl-5-(diphosphooxymethyl)pyrimidine + 2 H(+) = thiamine phosphate + CO2 + diphosphate</text>
        <dbReference type="Rhea" id="RHEA:47848"/>
        <dbReference type="ChEBI" id="CHEBI:15378"/>
        <dbReference type="ChEBI" id="CHEBI:16526"/>
        <dbReference type="ChEBI" id="CHEBI:33019"/>
        <dbReference type="ChEBI" id="CHEBI:37575"/>
        <dbReference type="ChEBI" id="CHEBI:57841"/>
        <dbReference type="ChEBI" id="CHEBI:62890"/>
        <dbReference type="EC" id="2.5.1.3"/>
    </reaction>
</comment>
<evidence type="ECO:0000256" key="6">
    <source>
        <dbReference type="ARBA" id="ARBA00047334"/>
    </source>
</evidence>
<evidence type="ECO:0000256" key="2">
    <source>
        <dbReference type="ARBA" id="ARBA00022679"/>
    </source>
</evidence>
<feature type="binding site" evidence="9">
    <location>
        <position position="69"/>
    </location>
    <ligand>
        <name>4-amino-2-methyl-5-(diphosphooxymethyl)pyrimidine</name>
        <dbReference type="ChEBI" id="CHEBI:57841"/>
    </ligand>
</feature>
<sequence>MTKNFRGLYAITPDTADTDGLLAKTRAILEGGAAIVQYRNKSSDAALRRTQAEGLLALCREQGALLLINDDVELAREIGADGVHVGRDDAGIADARRVLGADAIVGVSCYDQITLAETAVAAGASYVAFGAVFASSVKPEAIRAPLTLFHEAKRLKVPSVAIGGIGPANAQQVVDAGADAISLISALYDAADPKAVARELAALYR</sequence>
<evidence type="ECO:0000256" key="3">
    <source>
        <dbReference type="ARBA" id="ARBA00022723"/>
    </source>
</evidence>
<evidence type="ECO:0000256" key="11">
    <source>
        <dbReference type="RuleBase" id="RU004253"/>
    </source>
</evidence>
<evidence type="ECO:0000259" key="12">
    <source>
        <dbReference type="Pfam" id="PF02581"/>
    </source>
</evidence>
<feature type="domain" description="Thiamine phosphate synthase/TenI" evidence="12">
    <location>
        <begin position="8"/>
        <end position="187"/>
    </location>
</feature>
<feature type="binding site" evidence="9">
    <location>
        <position position="108"/>
    </location>
    <ligand>
        <name>4-amino-2-methyl-5-(diphosphooxymethyl)pyrimidine</name>
        <dbReference type="ChEBI" id="CHEBI:57841"/>
    </ligand>
</feature>
<comment type="catalytic activity">
    <reaction evidence="8 9 10">
        <text>2-[(2R,5Z)-2-carboxy-4-methylthiazol-5(2H)-ylidene]ethyl phosphate + 4-amino-2-methyl-5-(diphosphooxymethyl)pyrimidine + 2 H(+) = thiamine phosphate + CO2 + diphosphate</text>
        <dbReference type="Rhea" id="RHEA:47844"/>
        <dbReference type="ChEBI" id="CHEBI:15378"/>
        <dbReference type="ChEBI" id="CHEBI:16526"/>
        <dbReference type="ChEBI" id="CHEBI:33019"/>
        <dbReference type="ChEBI" id="CHEBI:37575"/>
        <dbReference type="ChEBI" id="CHEBI:57841"/>
        <dbReference type="ChEBI" id="CHEBI:62899"/>
        <dbReference type="EC" id="2.5.1.3"/>
    </reaction>
</comment>
<comment type="cofactor">
    <cofactor evidence="9">
        <name>Mg(2+)</name>
        <dbReference type="ChEBI" id="CHEBI:18420"/>
    </cofactor>
    <text evidence="9">Binds 1 Mg(2+) ion per subunit.</text>
</comment>
<dbReference type="KEGG" id="ccah:DWG20_05605"/>
<comment type="pathway">
    <text evidence="1 9 11">Cofactor biosynthesis; thiamine diphosphate biosynthesis; thiamine phosphate from 4-amino-2-methyl-5-diphosphomethylpyrimidine and 4-methyl-5-(2-phosphoethyl)-thiazole: step 1/1.</text>
</comment>
<dbReference type="Gene3D" id="3.20.20.70">
    <property type="entry name" value="Aldolase class I"/>
    <property type="match status" value="1"/>
</dbReference>
<keyword evidence="2 9" id="KW-0808">Transferase</keyword>
<evidence type="ECO:0000256" key="8">
    <source>
        <dbReference type="ARBA" id="ARBA00047883"/>
    </source>
</evidence>
<accession>A0A345Y4U7</accession>
<keyword evidence="4 9" id="KW-0460">Magnesium</keyword>
<reference evidence="13 14" key="1">
    <citation type="submission" date="2018-07" db="EMBL/GenBank/DDBJ databases">
        <title>Crenobacter cavernae sp. nov., isolated from a karst cave.</title>
        <authorList>
            <person name="Zhu H."/>
        </authorList>
    </citation>
    <scope>NUCLEOTIDE SEQUENCE [LARGE SCALE GENOMIC DNA]</scope>
    <source>
        <strain evidence="13 14">K1W11S-77</strain>
    </source>
</reference>
<dbReference type="EC" id="2.5.1.3" evidence="9"/>
<proteinExistence type="inferred from homology"/>
<dbReference type="InterPro" id="IPR036206">
    <property type="entry name" value="ThiamineP_synth_sf"/>
</dbReference>
<feature type="binding site" evidence="9">
    <location>
        <position position="89"/>
    </location>
    <ligand>
        <name>Mg(2+)</name>
        <dbReference type="ChEBI" id="CHEBI:18420"/>
    </ligand>
</feature>
<dbReference type="PANTHER" id="PTHR20857:SF15">
    <property type="entry name" value="THIAMINE-PHOSPHATE SYNTHASE"/>
    <property type="match status" value="1"/>
</dbReference>
<dbReference type="GO" id="GO:0004789">
    <property type="term" value="F:thiamine-phosphate diphosphorylase activity"/>
    <property type="evidence" value="ECO:0007669"/>
    <property type="project" value="UniProtKB-UniRule"/>
</dbReference>
<evidence type="ECO:0000256" key="5">
    <source>
        <dbReference type="ARBA" id="ARBA00022977"/>
    </source>
</evidence>
<protein>
    <recommendedName>
        <fullName evidence="9">Thiamine-phosphate synthase</fullName>
        <shortName evidence="9">TP synthase</shortName>
        <shortName evidence="9">TPS</shortName>
        <ecNumber evidence="9">2.5.1.3</ecNumber>
    </recommendedName>
    <alternativeName>
        <fullName evidence="9">Thiamine-phosphate pyrophosphorylase</fullName>
        <shortName evidence="9">TMP pyrophosphorylase</shortName>
        <shortName evidence="9">TMP-PPase</shortName>
    </alternativeName>
</protein>
<dbReference type="OrthoDB" id="9810880at2"/>
<comment type="similarity">
    <text evidence="9 10">Belongs to the thiamine-phosphate synthase family.</text>
</comment>
<dbReference type="Pfam" id="PF02581">
    <property type="entry name" value="TMP-TENI"/>
    <property type="match status" value="1"/>
</dbReference>
<organism evidence="13 14">
    <name type="scientific">Crenobacter cavernae</name>
    <dbReference type="NCBI Taxonomy" id="2290923"/>
    <lineage>
        <taxon>Bacteria</taxon>
        <taxon>Pseudomonadati</taxon>
        <taxon>Pseudomonadota</taxon>
        <taxon>Betaproteobacteria</taxon>
        <taxon>Neisseriales</taxon>
        <taxon>Neisseriaceae</taxon>
        <taxon>Crenobacter</taxon>
    </lineage>
</organism>
<comment type="caution">
    <text evidence="9">Lacks conserved residue(s) required for the propagation of feature annotation.</text>
</comment>
<feature type="binding site" evidence="9">
    <location>
        <position position="164"/>
    </location>
    <ligand>
        <name>2-[(2R,5Z)-2-carboxy-4-methylthiazol-5(2H)-ylidene]ethyl phosphate</name>
        <dbReference type="ChEBI" id="CHEBI:62899"/>
    </ligand>
</feature>
<dbReference type="CDD" id="cd00564">
    <property type="entry name" value="TMP_TenI"/>
    <property type="match status" value="1"/>
</dbReference>
<dbReference type="EMBL" id="CP031337">
    <property type="protein sequence ID" value="AXK38949.1"/>
    <property type="molecule type" value="Genomic_DNA"/>
</dbReference>
<gene>
    <name evidence="9" type="primary">thiE</name>
    <name evidence="13" type="ORF">DWG20_05605</name>
</gene>
<dbReference type="Proteomes" id="UP000254537">
    <property type="component" value="Chromosome"/>
</dbReference>
<feature type="binding site" evidence="9">
    <location>
        <position position="138"/>
    </location>
    <ligand>
        <name>4-amino-2-methyl-5-(diphosphooxymethyl)pyrimidine</name>
        <dbReference type="ChEBI" id="CHEBI:57841"/>
    </ligand>
</feature>
<dbReference type="GO" id="GO:0000287">
    <property type="term" value="F:magnesium ion binding"/>
    <property type="evidence" value="ECO:0007669"/>
    <property type="project" value="UniProtKB-UniRule"/>
</dbReference>
<name>A0A345Y4U7_9NEIS</name>
<dbReference type="RefSeq" id="WP_115432884.1">
    <property type="nucleotide sequence ID" value="NZ_CP031337.1"/>
</dbReference>
<dbReference type="InterPro" id="IPR013785">
    <property type="entry name" value="Aldolase_TIM"/>
</dbReference>
<evidence type="ECO:0000313" key="14">
    <source>
        <dbReference type="Proteomes" id="UP000254537"/>
    </source>
</evidence>
<dbReference type="InterPro" id="IPR034291">
    <property type="entry name" value="TMP_synthase"/>
</dbReference>
<feature type="binding site" evidence="9">
    <location>
        <position position="70"/>
    </location>
    <ligand>
        <name>Mg(2+)</name>
        <dbReference type="ChEBI" id="CHEBI:18420"/>
    </ligand>
</feature>